<dbReference type="PRINTS" id="PR00385">
    <property type="entry name" value="P450"/>
</dbReference>
<protein>
    <submittedName>
        <fullName evidence="14">Uncharacterized protein</fullName>
    </submittedName>
</protein>
<keyword evidence="4 12" id="KW-0349">Heme</keyword>
<dbReference type="InterPro" id="IPR001128">
    <property type="entry name" value="Cyt_P450"/>
</dbReference>
<dbReference type="STRING" id="105696.A0A1Y2LID3"/>
<organism evidence="14 15">
    <name type="scientific">Epicoccum nigrum</name>
    <name type="common">Soil fungus</name>
    <name type="synonym">Epicoccum purpurascens</name>
    <dbReference type="NCBI Taxonomy" id="105696"/>
    <lineage>
        <taxon>Eukaryota</taxon>
        <taxon>Fungi</taxon>
        <taxon>Dikarya</taxon>
        <taxon>Ascomycota</taxon>
        <taxon>Pezizomycotina</taxon>
        <taxon>Dothideomycetes</taxon>
        <taxon>Pleosporomycetidae</taxon>
        <taxon>Pleosporales</taxon>
        <taxon>Pleosporineae</taxon>
        <taxon>Didymellaceae</taxon>
        <taxon>Epicoccum</taxon>
    </lineage>
</organism>
<dbReference type="InterPro" id="IPR002401">
    <property type="entry name" value="Cyt_P450_E_grp-I"/>
</dbReference>
<evidence type="ECO:0000256" key="7">
    <source>
        <dbReference type="ARBA" id="ARBA00022989"/>
    </source>
</evidence>
<name>A0A1Y2LID3_EPING</name>
<proteinExistence type="inferred from homology"/>
<dbReference type="InParanoid" id="A0A1Y2LID3"/>
<evidence type="ECO:0000256" key="4">
    <source>
        <dbReference type="ARBA" id="ARBA00022617"/>
    </source>
</evidence>
<keyword evidence="15" id="KW-1185">Reference proteome</keyword>
<dbReference type="GO" id="GO:0016020">
    <property type="term" value="C:membrane"/>
    <property type="evidence" value="ECO:0007669"/>
    <property type="project" value="UniProtKB-SubCell"/>
</dbReference>
<dbReference type="OMA" id="LICQVFP"/>
<evidence type="ECO:0000256" key="6">
    <source>
        <dbReference type="ARBA" id="ARBA00022723"/>
    </source>
</evidence>
<feature type="binding site" description="axial binding residue" evidence="12">
    <location>
        <position position="439"/>
    </location>
    <ligand>
        <name>heme</name>
        <dbReference type="ChEBI" id="CHEBI:30413"/>
    </ligand>
    <ligandPart>
        <name>Fe</name>
        <dbReference type="ChEBI" id="CHEBI:18248"/>
    </ligandPart>
</feature>
<dbReference type="AlphaFoldDB" id="A0A1Y2LID3"/>
<keyword evidence="6 12" id="KW-0479">Metal-binding</keyword>
<dbReference type="Pfam" id="PF00067">
    <property type="entry name" value="p450"/>
    <property type="match status" value="1"/>
</dbReference>
<dbReference type="GO" id="GO:0004497">
    <property type="term" value="F:monooxygenase activity"/>
    <property type="evidence" value="ECO:0007669"/>
    <property type="project" value="UniProtKB-KW"/>
</dbReference>
<reference evidence="14 15" key="1">
    <citation type="journal article" date="2017" name="Genome Announc.">
        <title>Genome sequence of the saprophytic ascomycete Epicoccum nigrum ICMP 19927 strain isolated from New Zealand.</title>
        <authorList>
            <person name="Fokin M."/>
            <person name="Fleetwood D."/>
            <person name="Weir B.S."/>
            <person name="Villas-Boas S.G."/>
        </authorList>
    </citation>
    <scope>NUCLEOTIDE SEQUENCE [LARGE SCALE GENOMIC DNA]</scope>
    <source>
        <strain evidence="14 15">ICMP 19927</strain>
    </source>
</reference>
<dbReference type="InterPro" id="IPR050121">
    <property type="entry name" value="Cytochrome_P450_monoxygenase"/>
</dbReference>
<dbReference type="GO" id="GO:0009403">
    <property type="term" value="P:toxin biosynthetic process"/>
    <property type="evidence" value="ECO:0007669"/>
    <property type="project" value="UniProtKB-ARBA"/>
</dbReference>
<dbReference type="PROSITE" id="PS00086">
    <property type="entry name" value="CYTOCHROME_P450"/>
    <property type="match status" value="1"/>
</dbReference>
<keyword evidence="11" id="KW-0472">Membrane</keyword>
<evidence type="ECO:0000256" key="9">
    <source>
        <dbReference type="ARBA" id="ARBA00023004"/>
    </source>
</evidence>
<dbReference type="InterPro" id="IPR017972">
    <property type="entry name" value="Cyt_P450_CS"/>
</dbReference>
<keyword evidence="10 13" id="KW-0503">Monooxygenase</keyword>
<dbReference type="Proteomes" id="UP000193240">
    <property type="component" value="Unassembled WGS sequence"/>
</dbReference>
<dbReference type="Gene3D" id="1.10.630.10">
    <property type="entry name" value="Cytochrome P450"/>
    <property type="match status" value="1"/>
</dbReference>
<comment type="subcellular location">
    <subcellularLocation>
        <location evidence="2">Membrane</location>
        <topology evidence="2">Single-pass membrane protein</topology>
    </subcellularLocation>
</comment>
<evidence type="ECO:0000256" key="3">
    <source>
        <dbReference type="ARBA" id="ARBA00010617"/>
    </source>
</evidence>
<evidence type="ECO:0000256" key="13">
    <source>
        <dbReference type="RuleBase" id="RU000461"/>
    </source>
</evidence>
<dbReference type="GO" id="GO:0005506">
    <property type="term" value="F:iron ion binding"/>
    <property type="evidence" value="ECO:0007669"/>
    <property type="project" value="InterPro"/>
</dbReference>
<dbReference type="EMBL" id="KZ107863">
    <property type="protein sequence ID" value="OSS43565.1"/>
    <property type="molecule type" value="Genomic_DNA"/>
</dbReference>
<dbReference type="GO" id="GO:0016705">
    <property type="term" value="F:oxidoreductase activity, acting on paired donors, with incorporation or reduction of molecular oxygen"/>
    <property type="evidence" value="ECO:0007669"/>
    <property type="project" value="InterPro"/>
</dbReference>
<evidence type="ECO:0000256" key="8">
    <source>
        <dbReference type="ARBA" id="ARBA00023002"/>
    </source>
</evidence>
<accession>A0A1Y2LID3</accession>
<evidence type="ECO:0000256" key="11">
    <source>
        <dbReference type="ARBA" id="ARBA00023136"/>
    </source>
</evidence>
<keyword evidence="8 13" id="KW-0560">Oxidoreductase</keyword>
<keyword evidence="5" id="KW-0812">Transmembrane</keyword>
<evidence type="ECO:0000256" key="5">
    <source>
        <dbReference type="ARBA" id="ARBA00022692"/>
    </source>
</evidence>
<dbReference type="FunFam" id="1.10.630.10:FF:000047">
    <property type="entry name" value="Cytochrome P450 monooxygenase"/>
    <property type="match status" value="1"/>
</dbReference>
<evidence type="ECO:0000313" key="14">
    <source>
        <dbReference type="EMBL" id="OSS43565.1"/>
    </source>
</evidence>
<dbReference type="CDD" id="cd11058">
    <property type="entry name" value="CYP60B-like"/>
    <property type="match status" value="1"/>
</dbReference>
<comment type="cofactor">
    <cofactor evidence="1 12">
        <name>heme</name>
        <dbReference type="ChEBI" id="CHEBI:30413"/>
    </cofactor>
</comment>
<comment type="similarity">
    <text evidence="3 13">Belongs to the cytochrome P450 family.</text>
</comment>
<dbReference type="PRINTS" id="PR00463">
    <property type="entry name" value="EP450I"/>
</dbReference>
<dbReference type="PANTHER" id="PTHR24305:SF210">
    <property type="entry name" value="CYTOCHROME P450 MONOOXYGENASE ASQL-RELATED"/>
    <property type="match status" value="1"/>
</dbReference>
<evidence type="ECO:0000256" key="10">
    <source>
        <dbReference type="ARBA" id="ARBA00023033"/>
    </source>
</evidence>
<evidence type="ECO:0000256" key="12">
    <source>
        <dbReference type="PIRSR" id="PIRSR602401-1"/>
    </source>
</evidence>
<gene>
    <name evidence="14" type="ORF">B5807_11728</name>
</gene>
<dbReference type="GO" id="GO:0020037">
    <property type="term" value="F:heme binding"/>
    <property type="evidence" value="ECO:0007669"/>
    <property type="project" value="InterPro"/>
</dbReference>
<keyword evidence="7" id="KW-1133">Transmembrane helix</keyword>
<dbReference type="SUPFAM" id="SSF48264">
    <property type="entry name" value="Cytochrome P450"/>
    <property type="match status" value="1"/>
</dbReference>
<keyword evidence="9 12" id="KW-0408">Iron</keyword>
<evidence type="ECO:0000256" key="2">
    <source>
        <dbReference type="ARBA" id="ARBA00004167"/>
    </source>
</evidence>
<evidence type="ECO:0000256" key="1">
    <source>
        <dbReference type="ARBA" id="ARBA00001971"/>
    </source>
</evidence>
<evidence type="ECO:0000313" key="15">
    <source>
        <dbReference type="Proteomes" id="UP000193240"/>
    </source>
</evidence>
<dbReference type="PANTHER" id="PTHR24305">
    <property type="entry name" value="CYTOCHROME P450"/>
    <property type="match status" value="1"/>
</dbReference>
<dbReference type="InterPro" id="IPR036396">
    <property type="entry name" value="Cyt_P450_sf"/>
</dbReference>
<sequence>MFYSVQLPSPLLLLLPLLIVCIGLKCFYNIFLHPLRAFPGPLSARASILAYHRKILQGQTHQWVHGLHKQYGPVVRIAPNELSFNEPEVWRDVYGHRASSFQKAKVFYGPDIHGNPPGILRADNASHARQRKMISHAFSDKALRSQEQLLKGYAGLLVDKLKDVATGSLQTNIVEWYNFTTFDIMADLTFGESLNQLTDSSYHPWVKAIFSHLKTLSISRVCRAWPGLTRLLRAMIPKELKQRQKQHLDFSAGMIDKRMQLKTERPDIWYLIARHSEEDGGLAPSEMHSNGALFMLAGTETTATQLSGLTYLLLKNPDQMKRLVGELRSSFESFEDMTMTKLSQLEYLGACIEEGLRLYPPVPVGIPRTVPTGGAVVCGQWVPGGADVQATVYAVHHAANNFKDPDSFVPERFLPEGKERYGNDHREALNPFSHGPRNCVGKNLAYHEMRLILASVLFHFDLELCDTKEEWLQQETHAVWDKKPLEVKLKAAH</sequence>